<reference evidence="2 3" key="1">
    <citation type="journal article" date="2020" name="ISME J.">
        <title>Uncovering the hidden diversity of litter-decomposition mechanisms in mushroom-forming fungi.</title>
        <authorList>
            <person name="Floudas D."/>
            <person name="Bentzer J."/>
            <person name="Ahren D."/>
            <person name="Johansson T."/>
            <person name="Persson P."/>
            <person name="Tunlid A."/>
        </authorList>
    </citation>
    <scope>NUCLEOTIDE SEQUENCE [LARGE SCALE GENOMIC DNA]</scope>
    <source>
        <strain evidence="2 3">CBS 406.79</strain>
    </source>
</reference>
<gene>
    <name evidence="2" type="ORF">D9757_006370</name>
</gene>
<accession>A0A8H5HGS1</accession>
<dbReference type="AlphaFoldDB" id="A0A8H5HGS1"/>
<feature type="transmembrane region" description="Helical" evidence="1">
    <location>
        <begin position="321"/>
        <end position="345"/>
    </location>
</feature>
<feature type="transmembrane region" description="Helical" evidence="1">
    <location>
        <begin position="274"/>
        <end position="300"/>
    </location>
</feature>
<evidence type="ECO:0000313" key="2">
    <source>
        <dbReference type="EMBL" id="KAF5382922.1"/>
    </source>
</evidence>
<organism evidence="2 3">
    <name type="scientific">Collybiopsis confluens</name>
    <dbReference type="NCBI Taxonomy" id="2823264"/>
    <lineage>
        <taxon>Eukaryota</taxon>
        <taxon>Fungi</taxon>
        <taxon>Dikarya</taxon>
        <taxon>Basidiomycota</taxon>
        <taxon>Agaricomycotina</taxon>
        <taxon>Agaricomycetes</taxon>
        <taxon>Agaricomycetidae</taxon>
        <taxon>Agaricales</taxon>
        <taxon>Marasmiineae</taxon>
        <taxon>Omphalotaceae</taxon>
        <taxon>Collybiopsis</taxon>
    </lineage>
</organism>
<feature type="transmembrane region" description="Helical" evidence="1">
    <location>
        <begin position="460"/>
        <end position="478"/>
    </location>
</feature>
<keyword evidence="1" id="KW-0812">Transmembrane</keyword>
<feature type="transmembrane region" description="Helical" evidence="1">
    <location>
        <begin position="365"/>
        <end position="389"/>
    </location>
</feature>
<dbReference type="Proteomes" id="UP000518752">
    <property type="component" value="Unassembled WGS sequence"/>
</dbReference>
<evidence type="ECO:0000313" key="3">
    <source>
        <dbReference type="Proteomes" id="UP000518752"/>
    </source>
</evidence>
<keyword evidence="1" id="KW-1133">Transmembrane helix</keyword>
<comment type="caution">
    <text evidence="2">The sequence shown here is derived from an EMBL/GenBank/DDBJ whole genome shotgun (WGS) entry which is preliminary data.</text>
</comment>
<evidence type="ECO:0000256" key="1">
    <source>
        <dbReference type="SAM" id="Phobius"/>
    </source>
</evidence>
<protein>
    <submittedName>
        <fullName evidence="2">Uncharacterized protein</fullName>
    </submittedName>
</protein>
<feature type="transmembrane region" description="Helical" evidence="1">
    <location>
        <begin position="226"/>
        <end position="254"/>
    </location>
</feature>
<feature type="transmembrane region" description="Helical" evidence="1">
    <location>
        <begin position="192"/>
        <end position="214"/>
    </location>
</feature>
<keyword evidence="1" id="KW-0472">Membrane</keyword>
<feature type="transmembrane region" description="Helical" evidence="1">
    <location>
        <begin position="428"/>
        <end position="448"/>
    </location>
</feature>
<name>A0A8H5HGS1_9AGAR</name>
<proteinExistence type="predicted"/>
<dbReference type="OrthoDB" id="3941538at2759"/>
<dbReference type="EMBL" id="JAACJN010000049">
    <property type="protein sequence ID" value="KAF5382922.1"/>
    <property type="molecule type" value="Genomic_DNA"/>
</dbReference>
<keyword evidence="3" id="KW-1185">Reference proteome</keyword>
<sequence length="488" mass="55589">MSEATEASEETGLLAAPALSLPFLQRSISQLNSLLLEERDQISSGEILPPAHLADQPPLATSFSLLALLVFRETKLRTKSSYPDAWDQWKRESATEEWLNTIDENIEQIWTSFLSAFRGSADLEIALWTEFRMNAKEPFLRVSDFVCSQPTLLNDRVVELCMKFRWERGAPLEPSRSRQYLAPRYDASCTPWIYHAFDLASQLAFLFLLAFYVLEPPKTLGPREIVLVIISISATLHSWTTSAPFILSILAFVVAHPSLPSPYLPSPKNLSFNLLLLSLVMHILQLHALVLPSPSLLFWPERCLPLAALISSSVFGTISKVVLFFLPFFFLSFYFLSYSMSHIYFWQSSLLSMTLPSPVVTREVALWLASVSFIIIFLSILMLSPSFALSPRTRSPWDRYSTSIGQEARTRFYSAVVRYSRPYPFPPPFNVVHFILIVFPAYSLRSLGVSRSFFRRFEKFLWRLLVGPFVSVANLLTYKPSQRRHGGT</sequence>